<accession>A0AAR2K9T0</accession>
<evidence type="ECO:0008006" key="3">
    <source>
        <dbReference type="Google" id="ProtNLM"/>
    </source>
</evidence>
<dbReference type="Ensembl" id="ENSPNAT00000070864.1">
    <property type="protein sequence ID" value="ENSPNAP00000061025.1"/>
    <property type="gene ID" value="ENSPNAG00000037526.1"/>
</dbReference>
<protein>
    <recommendedName>
        <fullName evidence="3">Reverse transcriptase domain-containing protein</fullName>
    </recommendedName>
</protein>
<proteinExistence type="predicted"/>
<evidence type="ECO:0000313" key="1">
    <source>
        <dbReference type="Ensembl" id="ENSPNAP00000061025.1"/>
    </source>
</evidence>
<reference evidence="1" key="2">
    <citation type="submission" date="2025-08" db="UniProtKB">
        <authorList>
            <consortium name="Ensembl"/>
        </authorList>
    </citation>
    <scope>IDENTIFICATION</scope>
</reference>
<dbReference type="AlphaFoldDB" id="A0AAR2K9T0"/>
<dbReference type="Proteomes" id="UP001501920">
    <property type="component" value="Chromosome 4"/>
</dbReference>
<dbReference type="PANTHER" id="PTHR19446">
    <property type="entry name" value="REVERSE TRANSCRIPTASES"/>
    <property type="match status" value="1"/>
</dbReference>
<organism evidence="1 2">
    <name type="scientific">Pygocentrus nattereri</name>
    <name type="common">Red-bellied piranha</name>
    <dbReference type="NCBI Taxonomy" id="42514"/>
    <lineage>
        <taxon>Eukaryota</taxon>
        <taxon>Metazoa</taxon>
        <taxon>Chordata</taxon>
        <taxon>Craniata</taxon>
        <taxon>Vertebrata</taxon>
        <taxon>Euteleostomi</taxon>
        <taxon>Actinopterygii</taxon>
        <taxon>Neopterygii</taxon>
        <taxon>Teleostei</taxon>
        <taxon>Ostariophysi</taxon>
        <taxon>Characiformes</taxon>
        <taxon>Characoidei</taxon>
        <taxon>Pygocentrus</taxon>
    </lineage>
</organism>
<name>A0AAR2K9T0_PYGNA</name>
<reference evidence="1 2" key="1">
    <citation type="submission" date="2020-10" db="EMBL/GenBank/DDBJ databases">
        <title>Pygocentrus nattereri (red-bellied piranha) genome, fPygNat1, primary haplotype.</title>
        <authorList>
            <person name="Myers G."/>
            <person name="Meyer A."/>
            <person name="Karagic N."/>
            <person name="Pippel M."/>
            <person name="Winkler S."/>
            <person name="Tracey A."/>
            <person name="Wood J."/>
            <person name="Formenti G."/>
            <person name="Howe K."/>
            <person name="Fedrigo O."/>
            <person name="Jarvis E.D."/>
        </authorList>
    </citation>
    <scope>NUCLEOTIDE SEQUENCE [LARGE SCALE GENOMIC DNA]</scope>
</reference>
<sequence length="63" mass="7051">MFISWVKLLYSAPRASVHTNNMQSSYFPLFRGTRQGCPLSPLLFSLAIEPLSLALKTLSHNQA</sequence>
<dbReference type="GeneTree" id="ENSGT01130000281530"/>
<keyword evidence="2" id="KW-1185">Reference proteome</keyword>
<reference evidence="1" key="3">
    <citation type="submission" date="2025-09" db="UniProtKB">
        <authorList>
            <consortium name="Ensembl"/>
        </authorList>
    </citation>
    <scope>IDENTIFICATION</scope>
</reference>
<evidence type="ECO:0000313" key="2">
    <source>
        <dbReference type="Proteomes" id="UP001501920"/>
    </source>
</evidence>